<sequence length="297" mass="33499">MRAEANSCSKSTFLSFSLVSDSRVMADRRIKWLSPIQFGGSSFDAEVQSRAWKVRLEHLQPSAMVCYEEQMVSPSRYWLDKEIGAFAASLRSGSLVLDAGAGNQRYRGKFDGHRYESADFEMVDKKYEPSTYVCDLASIPVEDDRYDAVLFSQVMEHLPDPASVLAELRRVLKPGGTIFCSAPLFYEEHEKPYDFYRYTQFGFRRLFEDAGLTVVETRWLEGFMGTAYLQMTWLAKYMPLSPKALGGGIAGWTMAAVLVVLKPSLRLLASLAARCDKNNRYTAKGYPSSYVVLALKP</sequence>
<dbReference type="GO" id="GO:0032259">
    <property type="term" value="P:methylation"/>
    <property type="evidence" value="ECO:0007669"/>
    <property type="project" value="UniProtKB-KW"/>
</dbReference>
<dbReference type="Pfam" id="PF08241">
    <property type="entry name" value="Methyltransf_11"/>
    <property type="match status" value="1"/>
</dbReference>
<evidence type="ECO:0000313" key="2">
    <source>
        <dbReference type="EMBL" id="MFC5067318.1"/>
    </source>
</evidence>
<evidence type="ECO:0000313" key="3">
    <source>
        <dbReference type="Proteomes" id="UP001595796"/>
    </source>
</evidence>
<evidence type="ECO:0000259" key="1">
    <source>
        <dbReference type="Pfam" id="PF08241"/>
    </source>
</evidence>
<dbReference type="EC" id="2.1.1.222" evidence="2"/>
<dbReference type="InterPro" id="IPR029063">
    <property type="entry name" value="SAM-dependent_MTases_sf"/>
</dbReference>
<dbReference type="EMBL" id="JBHSJF010000005">
    <property type="protein sequence ID" value="MFC5067318.1"/>
    <property type="molecule type" value="Genomic_DNA"/>
</dbReference>
<keyword evidence="2" id="KW-0808">Transferase</keyword>
<dbReference type="Gene3D" id="3.40.50.150">
    <property type="entry name" value="Vaccinia Virus protein VP39"/>
    <property type="match status" value="1"/>
</dbReference>
<dbReference type="EC" id="2.1.1.64" evidence="2"/>
<dbReference type="CDD" id="cd02440">
    <property type="entry name" value="AdoMet_MTases"/>
    <property type="match status" value="1"/>
</dbReference>
<feature type="domain" description="Methyltransferase type 11" evidence="1">
    <location>
        <begin position="98"/>
        <end position="180"/>
    </location>
</feature>
<organism evidence="2 3">
    <name type="scientific">Flaviflagellibacter deserti</name>
    <dbReference type="NCBI Taxonomy" id="2267266"/>
    <lineage>
        <taxon>Bacteria</taxon>
        <taxon>Pseudomonadati</taxon>
        <taxon>Pseudomonadota</taxon>
        <taxon>Alphaproteobacteria</taxon>
        <taxon>Hyphomicrobiales</taxon>
        <taxon>Flaviflagellibacter</taxon>
    </lineage>
</organism>
<gene>
    <name evidence="2" type="ORF">ACFPFW_04730</name>
</gene>
<name>A0ABV9YZT2_9HYPH</name>
<dbReference type="GO" id="GO:0061542">
    <property type="term" value="F:3-demethylubiquinol 3-O-methyltransferase activity"/>
    <property type="evidence" value="ECO:0007669"/>
    <property type="project" value="UniProtKB-EC"/>
</dbReference>
<dbReference type="RefSeq" id="WP_379769657.1">
    <property type="nucleotide sequence ID" value="NZ_JBHSJF010000005.1"/>
</dbReference>
<proteinExistence type="predicted"/>
<dbReference type="InterPro" id="IPR013216">
    <property type="entry name" value="Methyltransf_11"/>
</dbReference>
<dbReference type="SUPFAM" id="SSF53335">
    <property type="entry name" value="S-adenosyl-L-methionine-dependent methyltransferases"/>
    <property type="match status" value="1"/>
</dbReference>
<keyword evidence="2" id="KW-0489">Methyltransferase</keyword>
<reference evidence="3" key="1">
    <citation type="journal article" date="2019" name="Int. J. Syst. Evol. Microbiol.">
        <title>The Global Catalogue of Microorganisms (GCM) 10K type strain sequencing project: providing services to taxonomists for standard genome sequencing and annotation.</title>
        <authorList>
            <consortium name="The Broad Institute Genomics Platform"/>
            <consortium name="The Broad Institute Genome Sequencing Center for Infectious Disease"/>
            <person name="Wu L."/>
            <person name="Ma J."/>
        </authorList>
    </citation>
    <scope>NUCLEOTIDE SEQUENCE [LARGE SCALE GENOMIC DNA]</scope>
    <source>
        <strain evidence="3">CGMCC 1.16444</strain>
    </source>
</reference>
<keyword evidence="3" id="KW-1185">Reference proteome</keyword>
<comment type="caution">
    <text evidence="2">The sequence shown here is derived from an EMBL/GenBank/DDBJ whole genome shotgun (WGS) entry which is preliminary data.</text>
</comment>
<accession>A0ABV9YZT2</accession>
<protein>
    <submittedName>
        <fullName evidence="2">Class I SAM-dependent methyltransferase</fullName>
        <ecNumber evidence="2">2.1.1.222</ecNumber>
        <ecNumber evidence="2">2.1.1.64</ecNumber>
    </submittedName>
</protein>
<dbReference type="Proteomes" id="UP001595796">
    <property type="component" value="Unassembled WGS sequence"/>
</dbReference>
<dbReference type="GO" id="GO:0102208">
    <property type="term" value="F:2-polyprenyl-6-hydroxyphenol methylase activity"/>
    <property type="evidence" value="ECO:0007669"/>
    <property type="project" value="UniProtKB-EC"/>
</dbReference>